<dbReference type="EMBL" id="DQ846795">
    <property type="protein sequence ID" value="ABH09429.1"/>
    <property type="molecule type" value="mRNA"/>
</dbReference>
<organism evidence="8">
    <name type="scientific">Triatoma brasiliensis</name>
    <name type="common">Blood-sucking bug</name>
    <dbReference type="NCBI Taxonomy" id="65344"/>
    <lineage>
        <taxon>Eukaryota</taxon>
        <taxon>Metazoa</taxon>
        <taxon>Ecdysozoa</taxon>
        <taxon>Arthropoda</taxon>
        <taxon>Hexapoda</taxon>
        <taxon>Insecta</taxon>
        <taxon>Pterygota</taxon>
        <taxon>Neoptera</taxon>
        <taxon>Paraneoptera</taxon>
        <taxon>Hemiptera</taxon>
        <taxon>Heteroptera</taxon>
        <taxon>Panheteroptera</taxon>
        <taxon>Cimicomorpha</taxon>
        <taxon>Reduviidae</taxon>
        <taxon>Triatominae</taxon>
        <taxon>Triatoma</taxon>
    </lineage>
</organism>
<dbReference type="InterPro" id="IPR005657">
    <property type="entry name" value="Triabi/Procalin"/>
</dbReference>
<evidence type="ECO:0000313" key="8">
    <source>
        <dbReference type="EMBL" id="ABH09429.1"/>
    </source>
</evidence>
<reference evidence="8" key="1">
    <citation type="submission" date="2006-07" db="EMBL/GenBank/DDBJ databases">
        <title>The sialome of the blood-sucking bug Triatoma brasiliensis.</title>
        <authorList>
            <person name="Santos A."/>
            <person name="Ribeiro J.M."/>
            <person name="Lehane M.J."/>
            <person name="Gontijo N.F."/>
            <person name="Veloso A.B."/>
            <person name="Sant'Anna M.R."/>
            <person name="Araujo R.N."/>
            <person name="Grisard E.C."/>
            <person name="Pereira M.H."/>
        </authorList>
    </citation>
    <scope>NUCLEOTIDE SEQUENCE</scope>
    <source>
        <strain evidence="8">TB-804</strain>
    </source>
</reference>
<dbReference type="GO" id="GO:0090729">
    <property type="term" value="F:toxin activity"/>
    <property type="evidence" value="ECO:0007669"/>
    <property type="project" value="UniProtKB-KW"/>
</dbReference>
<evidence type="ECO:0000256" key="3">
    <source>
        <dbReference type="ARBA" id="ARBA00022656"/>
    </source>
</evidence>
<feature type="chain" id="PRO_5004175178" evidence="7">
    <location>
        <begin position="19"/>
        <end position="198"/>
    </location>
</feature>
<dbReference type="GO" id="GO:0005576">
    <property type="term" value="C:extracellular region"/>
    <property type="evidence" value="ECO:0007669"/>
    <property type="project" value="UniProtKB-SubCell"/>
</dbReference>
<keyword evidence="2" id="KW-0964">Secreted</keyword>
<keyword evidence="3" id="KW-0800">Toxin</keyword>
<name>Q0MTE0_TRIBS</name>
<accession>Q0MTE0</accession>
<keyword evidence="5" id="KW-1199">Hemostasis impairing toxin</keyword>
<sequence>MKLIIALTFLGILMCAFAEDCVLKPPVANFNSEQYFAIRHSYVTYSKNGPETKVCREYVTTKNTNGTTTTVYTIKDQTNPSGSNATCINTPKTGSNGQFSVTCTLSAGNEFQLTTSVVDTDHKTYVILQVCLNSGPGITDSGPGDILVLQTDKNVEIPAVTKYIQGNTGQWYSRKNSSLLKLSSIKTEKRKKETILLL</sequence>
<dbReference type="InterPro" id="IPR012674">
    <property type="entry name" value="Calycin"/>
</dbReference>
<dbReference type="Gene3D" id="2.40.128.20">
    <property type="match status" value="1"/>
</dbReference>
<feature type="signal peptide" evidence="7">
    <location>
        <begin position="1"/>
        <end position="18"/>
    </location>
</feature>
<evidence type="ECO:0000256" key="6">
    <source>
        <dbReference type="ARBA" id="ARBA00034121"/>
    </source>
</evidence>
<dbReference type="Pfam" id="PF03973">
    <property type="entry name" value="Triabin"/>
    <property type="match status" value="1"/>
</dbReference>
<keyword evidence="4 7" id="KW-0732">Signal</keyword>
<dbReference type="AlphaFoldDB" id="Q0MTE0"/>
<evidence type="ECO:0000256" key="2">
    <source>
        <dbReference type="ARBA" id="ARBA00022525"/>
    </source>
</evidence>
<evidence type="ECO:0000256" key="1">
    <source>
        <dbReference type="ARBA" id="ARBA00004613"/>
    </source>
</evidence>
<evidence type="ECO:0000256" key="7">
    <source>
        <dbReference type="SAM" id="SignalP"/>
    </source>
</evidence>
<protein>
    <submittedName>
        <fullName evidence="8">Pallidipin-like lipocalin</fullName>
    </submittedName>
</protein>
<dbReference type="GO" id="GO:0030682">
    <property type="term" value="P:symbiont-mediated perturbation of host defenses"/>
    <property type="evidence" value="ECO:0007669"/>
    <property type="project" value="InterPro"/>
</dbReference>
<comment type="subcellular location">
    <subcellularLocation>
        <location evidence="1">Secreted</location>
    </subcellularLocation>
</comment>
<proteinExistence type="evidence at transcript level"/>
<comment type="similarity">
    <text evidence="6">Belongs to the calycin superfamily. Triabin family.</text>
</comment>
<evidence type="ECO:0000256" key="4">
    <source>
        <dbReference type="ARBA" id="ARBA00022729"/>
    </source>
</evidence>
<dbReference type="SUPFAM" id="SSF50814">
    <property type="entry name" value="Lipocalins"/>
    <property type="match status" value="1"/>
</dbReference>
<evidence type="ECO:0000256" key="5">
    <source>
        <dbReference type="ARBA" id="ARBA00023240"/>
    </source>
</evidence>